<keyword evidence="1" id="KW-0812">Transmembrane</keyword>
<proteinExistence type="predicted"/>
<dbReference type="EMBL" id="CACVAR010000080">
    <property type="protein sequence ID" value="CAA6801017.1"/>
    <property type="molecule type" value="Genomic_DNA"/>
</dbReference>
<gene>
    <name evidence="2" type="ORF">HELGO_WM81444</name>
</gene>
<name>A0A6S6S682_9BACT</name>
<feature type="transmembrane region" description="Helical" evidence="1">
    <location>
        <begin position="12"/>
        <end position="32"/>
    </location>
</feature>
<organism evidence="2">
    <name type="scientific">uncultured Sulfurovum sp</name>
    <dbReference type="NCBI Taxonomy" id="269237"/>
    <lineage>
        <taxon>Bacteria</taxon>
        <taxon>Pseudomonadati</taxon>
        <taxon>Campylobacterota</taxon>
        <taxon>Epsilonproteobacteria</taxon>
        <taxon>Campylobacterales</taxon>
        <taxon>Sulfurovaceae</taxon>
        <taxon>Sulfurovum</taxon>
        <taxon>environmental samples</taxon>
    </lineage>
</organism>
<sequence length="38" mass="4542">MHSKKFEIKFPWALTRFLTFLQMLPYGISLNLTKKALK</sequence>
<keyword evidence="1" id="KW-1133">Transmembrane helix</keyword>
<evidence type="ECO:0000256" key="1">
    <source>
        <dbReference type="SAM" id="Phobius"/>
    </source>
</evidence>
<accession>A0A6S6S682</accession>
<evidence type="ECO:0000313" key="2">
    <source>
        <dbReference type="EMBL" id="CAA6801017.1"/>
    </source>
</evidence>
<protein>
    <submittedName>
        <fullName evidence="2">Uncharacterized protein</fullName>
    </submittedName>
</protein>
<keyword evidence="1" id="KW-0472">Membrane</keyword>
<dbReference type="AlphaFoldDB" id="A0A6S6S682"/>
<reference evidence="2" key="1">
    <citation type="submission" date="2020-01" db="EMBL/GenBank/DDBJ databases">
        <authorList>
            <person name="Meier V. D."/>
            <person name="Meier V D."/>
        </authorList>
    </citation>
    <scope>NUCLEOTIDE SEQUENCE</scope>
    <source>
        <strain evidence="2">HLG_WM_MAG_03</strain>
    </source>
</reference>